<sequence>MTNNQQPTREPSRQEKNASLRVTSAPNTSQPSGSQTPIRTIKRPFGGGETIGEPLIKRSRKDQNADRSHPQERNPRALDAATLNEQLGKANRETLDEVKSQISSATPS</sequence>
<protein>
    <submittedName>
        <fullName evidence="2">Uncharacterized protein</fullName>
    </submittedName>
</protein>
<organism evidence="2 3">
    <name type="scientific">Alternaria panax</name>
    <dbReference type="NCBI Taxonomy" id="48097"/>
    <lineage>
        <taxon>Eukaryota</taxon>
        <taxon>Fungi</taxon>
        <taxon>Dikarya</taxon>
        <taxon>Ascomycota</taxon>
        <taxon>Pezizomycotina</taxon>
        <taxon>Dothideomycetes</taxon>
        <taxon>Pleosporomycetidae</taxon>
        <taxon>Pleosporales</taxon>
        <taxon>Pleosporineae</taxon>
        <taxon>Pleosporaceae</taxon>
        <taxon>Alternaria</taxon>
        <taxon>Alternaria sect. Panax</taxon>
    </lineage>
</organism>
<reference evidence="2" key="1">
    <citation type="submission" date="2021-07" db="EMBL/GenBank/DDBJ databases">
        <title>Genome Resource of American Ginseng Black Spot Pathogen Alternaria panax.</title>
        <authorList>
            <person name="Qiu C."/>
            <person name="Wang W."/>
            <person name="Liu Z."/>
        </authorList>
    </citation>
    <scope>NUCLEOTIDE SEQUENCE</scope>
    <source>
        <strain evidence="2">BNCC115425</strain>
    </source>
</reference>
<proteinExistence type="predicted"/>
<comment type="caution">
    <text evidence="2">The sequence shown here is derived from an EMBL/GenBank/DDBJ whole genome shotgun (WGS) entry which is preliminary data.</text>
</comment>
<feature type="compositionally biased region" description="Basic and acidic residues" evidence="1">
    <location>
        <begin position="61"/>
        <end position="76"/>
    </location>
</feature>
<feature type="compositionally biased region" description="Basic and acidic residues" evidence="1">
    <location>
        <begin position="90"/>
        <end position="99"/>
    </location>
</feature>
<keyword evidence="3" id="KW-1185">Reference proteome</keyword>
<name>A0AAD4FDQ6_9PLEO</name>
<accession>A0AAD4FDQ6</accession>
<evidence type="ECO:0000313" key="2">
    <source>
        <dbReference type="EMBL" id="KAG9187141.1"/>
    </source>
</evidence>
<dbReference type="Proteomes" id="UP001199106">
    <property type="component" value="Unassembled WGS sequence"/>
</dbReference>
<dbReference type="EMBL" id="JAANER010000007">
    <property type="protein sequence ID" value="KAG9187141.1"/>
    <property type="molecule type" value="Genomic_DNA"/>
</dbReference>
<dbReference type="AlphaFoldDB" id="A0AAD4FDQ6"/>
<feature type="compositionally biased region" description="Polar residues" evidence="1">
    <location>
        <begin position="20"/>
        <end position="38"/>
    </location>
</feature>
<gene>
    <name evidence="2" type="ORF">G6011_05012</name>
</gene>
<feature type="region of interest" description="Disordered" evidence="1">
    <location>
        <begin position="1"/>
        <end position="108"/>
    </location>
</feature>
<evidence type="ECO:0000313" key="3">
    <source>
        <dbReference type="Proteomes" id="UP001199106"/>
    </source>
</evidence>
<evidence type="ECO:0000256" key="1">
    <source>
        <dbReference type="SAM" id="MobiDB-lite"/>
    </source>
</evidence>